<dbReference type="EMBL" id="JBFCZG010000001">
    <property type="protein sequence ID" value="KAL3427550.1"/>
    <property type="molecule type" value="Genomic_DNA"/>
</dbReference>
<keyword evidence="1" id="KW-0812">Transmembrane</keyword>
<keyword evidence="3" id="KW-1185">Reference proteome</keyword>
<reference evidence="2 3" key="1">
    <citation type="submission" date="2024-06" db="EMBL/GenBank/DDBJ databases">
        <title>Complete genome of Phlyctema vagabunda strain 19-DSS-EL-015.</title>
        <authorList>
            <person name="Fiorenzani C."/>
        </authorList>
    </citation>
    <scope>NUCLEOTIDE SEQUENCE [LARGE SCALE GENOMIC DNA]</scope>
    <source>
        <strain evidence="2 3">19-DSS-EL-015</strain>
    </source>
</reference>
<organism evidence="2 3">
    <name type="scientific">Phlyctema vagabunda</name>
    <dbReference type="NCBI Taxonomy" id="108571"/>
    <lineage>
        <taxon>Eukaryota</taxon>
        <taxon>Fungi</taxon>
        <taxon>Dikarya</taxon>
        <taxon>Ascomycota</taxon>
        <taxon>Pezizomycotina</taxon>
        <taxon>Leotiomycetes</taxon>
        <taxon>Helotiales</taxon>
        <taxon>Dermateaceae</taxon>
        <taxon>Phlyctema</taxon>
    </lineage>
</organism>
<sequence length="48" mass="5732">MRCEHTQPKLLHAYLQLPTASYITQPRILRYLHFLCFFPPTVLLLHLP</sequence>
<keyword evidence="1" id="KW-0472">Membrane</keyword>
<comment type="caution">
    <text evidence="2">The sequence shown here is derived from an EMBL/GenBank/DDBJ whole genome shotgun (WGS) entry which is preliminary data.</text>
</comment>
<evidence type="ECO:0000313" key="3">
    <source>
        <dbReference type="Proteomes" id="UP001629113"/>
    </source>
</evidence>
<proteinExistence type="predicted"/>
<evidence type="ECO:0000313" key="2">
    <source>
        <dbReference type="EMBL" id="KAL3427550.1"/>
    </source>
</evidence>
<evidence type="ECO:0000256" key="1">
    <source>
        <dbReference type="SAM" id="Phobius"/>
    </source>
</evidence>
<protein>
    <submittedName>
        <fullName evidence="2">Uncharacterized protein</fullName>
    </submittedName>
</protein>
<accession>A0ABR4PWC9</accession>
<dbReference type="Proteomes" id="UP001629113">
    <property type="component" value="Unassembled WGS sequence"/>
</dbReference>
<keyword evidence="1" id="KW-1133">Transmembrane helix</keyword>
<name>A0ABR4PWC9_9HELO</name>
<feature type="transmembrane region" description="Helical" evidence="1">
    <location>
        <begin position="28"/>
        <end position="47"/>
    </location>
</feature>
<gene>
    <name evidence="2" type="ORF">PVAG01_01059</name>
</gene>